<evidence type="ECO:0000313" key="2">
    <source>
        <dbReference type="Proteomes" id="UP001628281"/>
    </source>
</evidence>
<keyword evidence="2" id="KW-1185">Reference proteome</keyword>
<evidence type="ECO:0000313" key="1">
    <source>
        <dbReference type="EMBL" id="MFL7905760.1"/>
    </source>
</evidence>
<name>A0ABW8VH41_9PROT</name>
<accession>A0ABW8VH41</accession>
<dbReference type="EMBL" id="JBJLSN010000097">
    <property type="protein sequence ID" value="MFL7905760.1"/>
    <property type="molecule type" value="Genomic_DNA"/>
</dbReference>
<dbReference type="Proteomes" id="UP001628281">
    <property type="component" value="Unassembled WGS sequence"/>
</dbReference>
<sequence length="41" mass="4535">MNAYRILSENVPPIVAERISSLLFNAVTDLAVNNDAIDLDF</sequence>
<gene>
    <name evidence="1" type="ORF">ACJ41P_31850</name>
</gene>
<organism evidence="1 2">
    <name type="scientific">Azospirillum argentinense</name>
    <dbReference type="NCBI Taxonomy" id="2970906"/>
    <lineage>
        <taxon>Bacteria</taxon>
        <taxon>Pseudomonadati</taxon>
        <taxon>Pseudomonadota</taxon>
        <taxon>Alphaproteobacteria</taxon>
        <taxon>Rhodospirillales</taxon>
        <taxon>Azospirillaceae</taxon>
        <taxon>Azospirillum</taxon>
    </lineage>
</organism>
<proteinExistence type="predicted"/>
<protein>
    <submittedName>
        <fullName evidence="1">Uncharacterized protein</fullName>
    </submittedName>
</protein>
<reference evidence="1 2" key="1">
    <citation type="submission" date="2024-11" db="EMBL/GenBank/DDBJ databases">
        <title>Draft genome sequences of two bacteria associated to sugarcane roots in Colombia.</title>
        <authorList>
            <person name="Pardo-Diaz S."/>
            <person name="Masmela-Mendoza J."/>
            <person name="Delgadillo-Duran P."/>
            <person name="Bautista E.J."/>
            <person name="Rojas-Tapias D.F."/>
        </authorList>
    </citation>
    <scope>NUCLEOTIDE SEQUENCE [LARGE SCALE GENOMIC DNA]</scope>
    <source>
        <strain evidence="1 2">Ap18</strain>
    </source>
</reference>
<comment type="caution">
    <text evidence="1">The sequence shown here is derived from an EMBL/GenBank/DDBJ whole genome shotgun (WGS) entry which is preliminary data.</text>
</comment>
<dbReference type="RefSeq" id="WP_407825928.1">
    <property type="nucleotide sequence ID" value="NZ_JBJLSN010000097.1"/>
</dbReference>